<dbReference type="GO" id="GO:0005737">
    <property type="term" value="C:cytoplasm"/>
    <property type="evidence" value="ECO:0007669"/>
    <property type="project" value="TreeGrafter"/>
</dbReference>
<keyword evidence="3" id="KW-1185">Reference proteome</keyword>
<dbReference type="InterPro" id="IPR002347">
    <property type="entry name" value="SDR_fam"/>
</dbReference>
<gene>
    <name evidence="2" type="ORF">BU16DRAFT_614585</name>
</gene>
<dbReference type="PANTHER" id="PTHR43544">
    <property type="entry name" value="SHORT-CHAIN DEHYDROGENASE/REDUCTASE"/>
    <property type="match status" value="1"/>
</dbReference>
<evidence type="ECO:0000256" key="1">
    <source>
        <dbReference type="ARBA" id="ARBA00006484"/>
    </source>
</evidence>
<dbReference type="EMBL" id="MU004184">
    <property type="protein sequence ID" value="KAF2499029.1"/>
    <property type="molecule type" value="Genomic_DNA"/>
</dbReference>
<proteinExistence type="inferred from homology"/>
<dbReference type="InterPro" id="IPR036291">
    <property type="entry name" value="NAD(P)-bd_dom_sf"/>
</dbReference>
<dbReference type="GO" id="GO:0019748">
    <property type="term" value="P:secondary metabolic process"/>
    <property type="evidence" value="ECO:0007669"/>
    <property type="project" value="TreeGrafter"/>
</dbReference>
<dbReference type="OrthoDB" id="191139at2759"/>
<dbReference type="AlphaFoldDB" id="A0A6A6R3A4"/>
<accession>A0A6A6R3A4</accession>
<reference evidence="2" key="1">
    <citation type="journal article" date="2020" name="Stud. Mycol.">
        <title>101 Dothideomycetes genomes: a test case for predicting lifestyles and emergence of pathogens.</title>
        <authorList>
            <person name="Haridas S."/>
            <person name="Albert R."/>
            <person name="Binder M."/>
            <person name="Bloem J."/>
            <person name="Labutti K."/>
            <person name="Salamov A."/>
            <person name="Andreopoulos B."/>
            <person name="Baker S."/>
            <person name="Barry K."/>
            <person name="Bills G."/>
            <person name="Bluhm B."/>
            <person name="Cannon C."/>
            <person name="Castanera R."/>
            <person name="Culley D."/>
            <person name="Daum C."/>
            <person name="Ezra D."/>
            <person name="Gonzalez J."/>
            <person name="Henrissat B."/>
            <person name="Kuo A."/>
            <person name="Liang C."/>
            <person name="Lipzen A."/>
            <person name="Lutzoni F."/>
            <person name="Magnuson J."/>
            <person name="Mondo S."/>
            <person name="Nolan M."/>
            <person name="Ohm R."/>
            <person name="Pangilinan J."/>
            <person name="Park H.-J."/>
            <person name="Ramirez L."/>
            <person name="Alfaro M."/>
            <person name="Sun H."/>
            <person name="Tritt A."/>
            <person name="Yoshinaga Y."/>
            <person name="Zwiers L.-H."/>
            <person name="Turgeon B."/>
            <person name="Goodwin S."/>
            <person name="Spatafora J."/>
            <person name="Crous P."/>
            <person name="Grigoriev I."/>
        </authorList>
    </citation>
    <scope>NUCLEOTIDE SEQUENCE</scope>
    <source>
        <strain evidence="2">CBS 269.34</strain>
    </source>
</reference>
<evidence type="ECO:0000313" key="2">
    <source>
        <dbReference type="EMBL" id="KAF2499029.1"/>
    </source>
</evidence>
<dbReference type="SUPFAM" id="SSF51735">
    <property type="entry name" value="NAD(P)-binding Rossmann-fold domains"/>
    <property type="match status" value="1"/>
</dbReference>
<comment type="similarity">
    <text evidence="1">Belongs to the short-chain dehydrogenases/reductases (SDR) family.</text>
</comment>
<sequence length="257" mass="26676">MASKTIVLVTGGNTGIGYETVAKLAADHASTHHILMGTRSLTKGAAALKALGSPSNVSPLELDITSDASITAAAAHIKDTYGKLDVLINNAGTAGLDLGGTSAQSFYPKGKTLREVYTHVYNVNCVSTAVLTDALTPLLDAASPGPAKVVFISSTLGSIGTFVAGYHIVDCPWYNSSKAAMNYLSAWYSRVKPAWKVNAVCPGLNATGLNHVPLSEETDPKNGAIRACQLVAQAPEGVTGTYSRKGMDKGVGDVIPW</sequence>
<organism evidence="2 3">
    <name type="scientific">Lophium mytilinum</name>
    <dbReference type="NCBI Taxonomy" id="390894"/>
    <lineage>
        <taxon>Eukaryota</taxon>
        <taxon>Fungi</taxon>
        <taxon>Dikarya</taxon>
        <taxon>Ascomycota</taxon>
        <taxon>Pezizomycotina</taxon>
        <taxon>Dothideomycetes</taxon>
        <taxon>Pleosporomycetidae</taxon>
        <taxon>Mytilinidiales</taxon>
        <taxon>Mytilinidiaceae</taxon>
        <taxon>Lophium</taxon>
    </lineage>
</organism>
<dbReference type="InterPro" id="IPR051468">
    <property type="entry name" value="Fungal_SecMetab_SDRs"/>
</dbReference>
<name>A0A6A6R3A4_9PEZI</name>
<dbReference type="PRINTS" id="PR00081">
    <property type="entry name" value="GDHRDH"/>
</dbReference>
<protein>
    <submittedName>
        <fullName evidence="2">NAD(P)-binding protein</fullName>
    </submittedName>
</protein>
<dbReference type="PANTHER" id="PTHR43544:SF32">
    <property type="entry name" value="CHAIN DEHYDROGENASE, PUTATIVE (AFU_ORTHOLOGUE AFUA_5G01530)-RELATED"/>
    <property type="match status" value="1"/>
</dbReference>
<dbReference type="GO" id="GO:0016491">
    <property type="term" value="F:oxidoreductase activity"/>
    <property type="evidence" value="ECO:0007669"/>
    <property type="project" value="TreeGrafter"/>
</dbReference>
<dbReference type="Proteomes" id="UP000799750">
    <property type="component" value="Unassembled WGS sequence"/>
</dbReference>
<dbReference type="Pfam" id="PF00106">
    <property type="entry name" value="adh_short"/>
    <property type="match status" value="1"/>
</dbReference>
<dbReference type="Gene3D" id="3.40.50.720">
    <property type="entry name" value="NAD(P)-binding Rossmann-like Domain"/>
    <property type="match status" value="1"/>
</dbReference>
<evidence type="ECO:0000313" key="3">
    <source>
        <dbReference type="Proteomes" id="UP000799750"/>
    </source>
</evidence>